<dbReference type="SMART" id="SM00589">
    <property type="entry name" value="PRY"/>
    <property type="match status" value="2"/>
</dbReference>
<dbReference type="InterPro" id="IPR056072">
    <property type="entry name" value="SNTX_MACPF/CDC-like_dom"/>
</dbReference>
<dbReference type="InterPro" id="IPR048997">
    <property type="entry name" value="Stonustoxin-like_helical"/>
</dbReference>
<evidence type="ECO:0000256" key="4">
    <source>
        <dbReference type="ARBA" id="ARBA00022656"/>
    </source>
</evidence>
<dbReference type="InterPro" id="IPR003877">
    <property type="entry name" value="SPRY_dom"/>
</dbReference>
<dbReference type="RefSeq" id="XP_030636209.1">
    <property type="nucleotide sequence ID" value="XM_030780349.1"/>
</dbReference>
<accession>A0A6J2VWL8</accession>
<dbReference type="FunCoup" id="A0A6J2VWL8">
    <property type="interactions" value="18"/>
</dbReference>
<feature type="domain" description="B30.2/SPRY" evidence="7">
    <location>
        <begin position="574"/>
        <end position="764"/>
    </location>
</feature>
<dbReference type="InParanoid" id="A0A6J2VWL8"/>
<evidence type="ECO:0000256" key="2">
    <source>
        <dbReference type="ARBA" id="ARBA00006480"/>
    </source>
</evidence>
<dbReference type="Pfam" id="PF00622">
    <property type="entry name" value="SPRY"/>
    <property type="match status" value="1"/>
</dbReference>
<dbReference type="Pfam" id="PF13765">
    <property type="entry name" value="PRY"/>
    <property type="match status" value="2"/>
</dbReference>
<evidence type="ECO:0000313" key="9">
    <source>
        <dbReference type="RefSeq" id="XP_030636209.1"/>
    </source>
</evidence>
<dbReference type="InterPro" id="IPR043136">
    <property type="entry name" value="B30.2/SPRY_sf"/>
</dbReference>
<dbReference type="GO" id="GO:0031640">
    <property type="term" value="P:killing of cells of another organism"/>
    <property type="evidence" value="ECO:0007669"/>
    <property type="project" value="UniProtKB-KW"/>
</dbReference>
<gene>
    <name evidence="9" type="primary">LOC115817103</name>
</gene>
<keyword evidence="3" id="KW-0964">Secreted</keyword>
<keyword evidence="8" id="KW-1185">Reference proteome</keyword>
<dbReference type="SMART" id="SM00449">
    <property type="entry name" value="SPRY"/>
    <property type="match status" value="1"/>
</dbReference>
<evidence type="ECO:0000259" key="7">
    <source>
        <dbReference type="PROSITE" id="PS50188"/>
    </source>
</evidence>
<dbReference type="InterPro" id="IPR006574">
    <property type="entry name" value="PRY"/>
</dbReference>
<dbReference type="Gene3D" id="2.60.120.920">
    <property type="match status" value="2"/>
</dbReference>
<dbReference type="SUPFAM" id="SSF49899">
    <property type="entry name" value="Concanavalin A-like lectins/glucanases"/>
    <property type="match status" value="2"/>
</dbReference>
<dbReference type="GO" id="GO:0090729">
    <property type="term" value="F:toxin activity"/>
    <property type="evidence" value="ECO:0007669"/>
    <property type="project" value="UniProtKB-KW"/>
</dbReference>
<dbReference type="AlphaFoldDB" id="A0A6J2VWL8"/>
<sequence>MDSSNCLVLEALGRSLYLGTLYNACSDTLVPGMSLWSNEVIQKETKVNPQPNTSFQVAASESISEKIKLLDVSASVKASFFAGLVEVGGSAHYLNEKTSSKLQCRVTMQHQVNTVFKELMFSELTVQYPDVFKAKEATHVVTGVLYGANAILEFQDTASDASEKQTIQGSLNVMIKKIPLIEISAEGKVDLDDADKEKVKHFSCKFYGDYRLKQNPTTYEEAVLLYKDLPNLLGKDGELAVPLKVWLYPLKNLNDTALQLKHVISESLISQVEKMMDDLHQAEMRANDLLEISKTIKASDICDKLELFNSRLKDFTTVFSQKLAELLPTIREGTAEETALTDLLKSQHASGFNRSEIDQWLDGKETEIGIIKSYIADLKLEIKTPGPELDTFLMQPDVTDVFMFSFTSLKYEEPYLNKITKTTEDLRRGINISTCVQNLSEKTLWYSTPEVRGVLLSSLKIIQGFTFGLSIVTYVSDPEHPGASVRWYHNGICRDPHVTDIPFRKDAIVLTLEPNTAHNRLLLSEGNRKVTHGEDQSYPDNPERFDYWQQVLCKESLTEHCYWEAERSGEGLTIAVTYKGIGRKGESNAYRYELTLDPNTAHKSLCLSDANKTATRGDTQRYRDNSKRFQYWEQVLCKEKLTGRCYWEVEWSGMGAAVGVAYKGITRSDTKIGHNDKSWCVNCGDGSFGGNSFTAWHNYKFVSAPAPAFYSRRVGVFLDYQAGTLSFYSVCPDTHTLTHVHTFHAKFKEPLYAGFWVLETVSLV</sequence>
<dbReference type="Pfam" id="PF21109">
    <property type="entry name" value="Stonustoxin_helical"/>
    <property type="match status" value="1"/>
</dbReference>
<evidence type="ECO:0000256" key="1">
    <source>
        <dbReference type="ARBA" id="ARBA00004613"/>
    </source>
</evidence>
<dbReference type="GeneID" id="115817103"/>
<dbReference type="PANTHER" id="PTHR31594">
    <property type="entry name" value="AIG1-TYPE G DOMAIN-CONTAINING PROTEIN"/>
    <property type="match status" value="1"/>
</dbReference>
<dbReference type="InterPro" id="IPR040581">
    <property type="entry name" value="Thioredoxin_11"/>
</dbReference>
<dbReference type="PRINTS" id="PR01407">
    <property type="entry name" value="BUTYPHLNCDUF"/>
</dbReference>
<reference evidence="9" key="1">
    <citation type="submission" date="2025-08" db="UniProtKB">
        <authorList>
            <consortium name="RefSeq"/>
        </authorList>
    </citation>
    <scope>IDENTIFICATION</scope>
</reference>
<dbReference type="Pfam" id="PF18078">
    <property type="entry name" value="Thioredoxin_11"/>
    <property type="match status" value="1"/>
</dbReference>
<dbReference type="InterPro" id="IPR001870">
    <property type="entry name" value="B30.2/SPRY"/>
</dbReference>
<dbReference type="OrthoDB" id="8954335at2759"/>
<proteinExistence type="inferred from homology"/>
<evidence type="ECO:0000256" key="3">
    <source>
        <dbReference type="ARBA" id="ARBA00022525"/>
    </source>
</evidence>
<keyword evidence="5" id="KW-0354">Hemolysis</keyword>
<evidence type="ECO:0000256" key="5">
    <source>
        <dbReference type="ARBA" id="ARBA00022735"/>
    </source>
</evidence>
<evidence type="ECO:0000256" key="6">
    <source>
        <dbReference type="ARBA" id="ARBA00022852"/>
    </source>
</evidence>
<dbReference type="InterPro" id="IPR003879">
    <property type="entry name" value="Butyrophylin_SPRY"/>
</dbReference>
<dbReference type="Pfam" id="PF24674">
    <property type="entry name" value="MACPF_SNTX"/>
    <property type="match status" value="1"/>
</dbReference>
<dbReference type="Proteomes" id="UP000504632">
    <property type="component" value="Chromosome 7"/>
</dbReference>
<name>A0A6J2VWL8_CHACN</name>
<comment type="subcellular location">
    <subcellularLocation>
        <location evidence="1">Secreted</location>
    </subcellularLocation>
</comment>
<dbReference type="InterPro" id="IPR013320">
    <property type="entry name" value="ConA-like_dom_sf"/>
</dbReference>
<dbReference type="PANTHER" id="PTHR31594:SF11">
    <property type="entry name" value="NEOVERRUCOTOXIN SUBUNIT ALPHA-LIKE ISOFORM X1-RELATED"/>
    <property type="match status" value="1"/>
</dbReference>
<protein>
    <submittedName>
        <fullName evidence="9">Stonustoxin subunit beta-like</fullName>
    </submittedName>
</protein>
<dbReference type="CDD" id="cd16040">
    <property type="entry name" value="SPRY_PRY_SNTX"/>
    <property type="match status" value="1"/>
</dbReference>
<organism evidence="8 9">
    <name type="scientific">Chanos chanos</name>
    <name type="common">Milkfish</name>
    <name type="synonym">Mugil chanos</name>
    <dbReference type="NCBI Taxonomy" id="29144"/>
    <lineage>
        <taxon>Eukaryota</taxon>
        <taxon>Metazoa</taxon>
        <taxon>Chordata</taxon>
        <taxon>Craniata</taxon>
        <taxon>Vertebrata</taxon>
        <taxon>Euteleostomi</taxon>
        <taxon>Actinopterygii</taxon>
        <taxon>Neopterygii</taxon>
        <taxon>Teleostei</taxon>
        <taxon>Ostariophysi</taxon>
        <taxon>Gonorynchiformes</taxon>
        <taxon>Chanidae</taxon>
        <taxon>Chanos</taxon>
    </lineage>
</organism>
<comment type="similarity">
    <text evidence="2">Belongs to the SNTX/VTX toxin family.</text>
</comment>
<dbReference type="InterPro" id="IPR052090">
    <property type="entry name" value="Cytolytic_pore-forming_toxin"/>
</dbReference>
<keyword evidence="4" id="KW-0800">Toxin</keyword>
<evidence type="ECO:0000313" key="8">
    <source>
        <dbReference type="Proteomes" id="UP000504632"/>
    </source>
</evidence>
<dbReference type="GO" id="GO:0005576">
    <property type="term" value="C:extracellular region"/>
    <property type="evidence" value="ECO:0007669"/>
    <property type="project" value="UniProtKB-SubCell"/>
</dbReference>
<keyword evidence="6" id="KW-0204">Cytolysis</keyword>
<dbReference type="PROSITE" id="PS50188">
    <property type="entry name" value="B302_SPRY"/>
    <property type="match status" value="1"/>
</dbReference>